<evidence type="ECO:0000313" key="1">
    <source>
        <dbReference type="EMBL" id="GAG68831.1"/>
    </source>
</evidence>
<sequence>MATQDFKRKLTAILSADVKGYSRLMGEDDEATVRTITAYREVIGSVVQNTEGEWW</sequence>
<feature type="non-terminal residue" evidence="1">
    <location>
        <position position="55"/>
    </location>
</feature>
<dbReference type="InterPro" id="IPR029787">
    <property type="entry name" value="Nucleotide_cyclase"/>
</dbReference>
<organism evidence="1">
    <name type="scientific">marine sediment metagenome</name>
    <dbReference type="NCBI Taxonomy" id="412755"/>
    <lineage>
        <taxon>unclassified sequences</taxon>
        <taxon>metagenomes</taxon>
        <taxon>ecological metagenomes</taxon>
    </lineage>
</organism>
<comment type="caution">
    <text evidence="1">The sequence shown here is derived from an EMBL/GenBank/DDBJ whole genome shotgun (WGS) entry which is preliminary data.</text>
</comment>
<evidence type="ECO:0008006" key="2">
    <source>
        <dbReference type="Google" id="ProtNLM"/>
    </source>
</evidence>
<dbReference type="EMBL" id="BART01004269">
    <property type="protein sequence ID" value="GAG68831.1"/>
    <property type="molecule type" value="Genomic_DNA"/>
</dbReference>
<gene>
    <name evidence="1" type="ORF">S01H4_10894</name>
</gene>
<name>X1BA23_9ZZZZ</name>
<protein>
    <recommendedName>
        <fullName evidence="2">Guanylate cyclase domain-containing protein</fullName>
    </recommendedName>
</protein>
<accession>X1BA23</accession>
<dbReference type="SUPFAM" id="SSF55073">
    <property type="entry name" value="Nucleotide cyclase"/>
    <property type="match status" value="1"/>
</dbReference>
<proteinExistence type="predicted"/>
<dbReference type="AlphaFoldDB" id="X1BA23"/>
<reference evidence="1" key="1">
    <citation type="journal article" date="2014" name="Front. Microbiol.">
        <title>High frequency of phylogenetically diverse reductive dehalogenase-homologous genes in deep subseafloor sedimentary metagenomes.</title>
        <authorList>
            <person name="Kawai M."/>
            <person name="Futagami T."/>
            <person name="Toyoda A."/>
            <person name="Takaki Y."/>
            <person name="Nishi S."/>
            <person name="Hori S."/>
            <person name="Arai W."/>
            <person name="Tsubouchi T."/>
            <person name="Morono Y."/>
            <person name="Uchiyama I."/>
            <person name="Ito T."/>
            <person name="Fujiyama A."/>
            <person name="Inagaki F."/>
            <person name="Takami H."/>
        </authorList>
    </citation>
    <scope>NUCLEOTIDE SEQUENCE</scope>
    <source>
        <strain evidence="1">Expedition CK06-06</strain>
    </source>
</reference>